<comment type="catalytic activity">
    <reaction evidence="1">
        <text>Exonucleolytic cleavage in the 3'- to 5'-direction to yield nucleoside 5'-phosphates.</text>
        <dbReference type="EC" id="3.1.11.2"/>
    </reaction>
</comment>
<protein>
    <recommendedName>
        <fullName evidence="3">exodeoxyribonuclease III</fullName>
        <ecNumber evidence="3">3.1.11.2</ecNumber>
    </recommendedName>
</protein>
<evidence type="ECO:0000256" key="3">
    <source>
        <dbReference type="ARBA" id="ARBA00012115"/>
    </source>
</evidence>
<gene>
    <name evidence="9" type="ORF">EYF80_009920</name>
</gene>
<dbReference type="CDD" id="cd06127">
    <property type="entry name" value="DEDDh"/>
    <property type="match status" value="1"/>
</dbReference>
<dbReference type="GO" id="GO:0008311">
    <property type="term" value="F:double-stranded DNA 3'-5' DNA exonuclease activity"/>
    <property type="evidence" value="ECO:0007669"/>
    <property type="project" value="UniProtKB-EC"/>
</dbReference>
<dbReference type="EMBL" id="SRLO01000060">
    <property type="protein sequence ID" value="TNN79883.1"/>
    <property type="molecule type" value="Genomic_DNA"/>
</dbReference>
<evidence type="ECO:0000256" key="2">
    <source>
        <dbReference type="ARBA" id="ARBA00001946"/>
    </source>
</evidence>
<dbReference type="Proteomes" id="UP000314294">
    <property type="component" value="Unassembled WGS sequence"/>
</dbReference>
<keyword evidence="6" id="KW-0378">Hydrolase</keyword>
<sequence length="152" mass="17210">MLPELELTDSAKQVTGFTVVDGELKRHGAPVTTEPLAEAFGSFLDFLRSFPRPVRLGAHNAKFFDAPVLRRVLRQLGLLGDFRKVVSGFVDTYPMSKNLFTLPSYSQENLVRHFLKKSYDAHNALEDATMLEELFNKWAPTTQAIYRVTYAV</sequence>
<evidence type="ECO:0000256" key="6">
    <source>
        <dbReference type="ARBA" id="ARBA00022801"/>
    </source>
</evidence>
<dbReference type="Gene3D" id="3.30.420.10">
    <property type="entry name" value="Ribonuclease H-like superfamily/Ribonuclease H"/>
    <property type="match status" value="1"/>
</dbReference>
<dbReference type="PANTHER" id="PTHR13058">
    <property type="entry name" value="THREE PRIME REPAIR EXONUCLEASE 1, 2"/>
    <property type="match status" value="1"/>
</dbReference>
<keyword evidence="4" id="KW-0540">Nuclease</keyword>
<dbReference type="GO" id="GO:0006308">
    <property type="term" value="P:DNA catabolic process"/>
    <property type="evidence" value="ECO:0007669"/>
    <property type="project" value="TreeGrafter"/>
</dbReference>
<evidence type="ECO:0000256" key="7">
    <source>
        <dbReference type="ARBA" id="ARBA00022839"/>
    </source>
</evidence>
<name>A0A4Z2IRR0_9TELE</name>
<evidence type="ECO:0000256" key="8">
    <source>
        <dbReference type="ARBA" id="ARBA00022842"/>
    </source>
</evidence>
<evidence type="ECO:0000256" key="1">
    <source>
        <dbReference type="ARBA" id="ARBA00000493"/>
    </source>
</evidence>
<dbReference type="InterPro" id="IPR036397">
    <property type="entry name" value="RNaseH_sf"/>
</dbReference>
<evidence type="ECO:0000256" key="5">
    <source>
        <dbReference type="ARBA" id="ARBA00022723"/>
    </source>
</evidence>
<dbReference type="AlphaFoldDB" id="A0A4Z2IRR0"/>
<proteinExistence type="predicted"/>
<organism evidence="9 10">
    <name type="scientific">Liparis tanakae</name>
    <name type="common">Tanaka's snailfish</name>
    <dbReference type="NCBI Taxonomy" id="230148"/>
    <lineage>
        <taxon>Eukaryota</taxon>
        <taxon>Metazoa</taxon>
        <taxon>Chordata</taxon>
        <taxon>Craniata</taxon>
        <taxon>Vertebrata</taxon>
        <taxon>Euteleostomi</taxon>
        <taxon>Actinopterygii</taxon>
        <taxon>Neopterygii</taxon>
        <taxon>Teleostei</taxon>
        <taxon>Neoteleostei</taxon>
        <taxon>Acanthomorphata</taxon>
        <taxon>Eupercaria</taxon>
        <taxon>Perciformes</taxon>
        <taxon>Cottioidei</taxon>
        <taxon>Cottales</taxon>
        <taxon>Liparidae</taxon>
        <taxon>Liparis</taxon>
    </lineage>
</organism>
<evidence type="ECO:0000313" key="9">
    <source>
        <dbReference type="EMBL" id="TNN79883.1"/>
    </source>
</evidence>
<dbReference type="InterPro" id="IPR040393">
    <property type="entry name" value="TREX1/2"/>
</dbReference>
<dbReference type="EC" id="3.1.11.2" evidence="3"/>
<dbReference type="GO" id="GO:0005737">
    <property type="term" value="C:cytoplasm"/>
    <property type="evidence" value="ECO:0007669"/>
    <property type="project" value="TreeGrafter"/>
</dbReference>
<keyword evidence="7" id="KW-0269">Exonuclease</keyword>
<keyword evidence="8" id="KW-0460">Magnesium</keyword>
<keyword evidence="10" id="KW-1185">Reference proteome</keyword>
<dbReference type="SUPFAM" id="SSF53098">
    <property type="entry name" value="Ribonuclease H-like"/>
    <property type="match status" value="1"/>
</dbReference>
<dbReference type="InterPro" id="IPR012337">
    <property type="entry name" value="RNaseH-like_sf"/>
</dbReference>
<evidence type="ECO:0000256" key="4">
    <source>
        <dbReference type="ARBA" id="ARBA00022722"/>
    </source>
</evidence>
<dbReference type="GO" id="GO:0046872">
    <property type="term" value="F:metal ion binding"/>
    <property type="evidence" value="ECO:0007669"/>
    <property type="project" value="UniProtKB-KW"/>
</dbReference>
<comment type="cofactor">
    <cofactor evidence="2">
        <name>Mg(2+)</name>
        <dbReference type="ChEBI" id="CHEBI:18420"/>
    </cofactor>
</comment>
<dbReference type="OrthoDB" id="10250935at2759"/>
<accession>A0A4Z2IRR0</accession>
<keyword evidence="5" id="KW-0479">Metal-binding</keyword>
<evidence type="ECO:0000313" key="10">
    <source>
        <dbReference type="Proteomes" id="UP000314294"/>
    </source>
</evidence>
<dbReference type="PANTHER" id="PTHR13058:SF22">
    <property type="entry name" value="EXODEOXYRIBONUCLEASE III"/>
    <property type="match status" value="1"/>
</dbReference>
<reference evidence="9 10" key="1">
    <citation type="submission" date="2019-03" db="EMBL/GenBank/DDBJ databases">
        <title>First draft genome of Liparis tanakae, snailfish: a comprehensive survey of snailfish specific genes.</title>
        <authorList>
            <person name="Kim W."/>
            <person name="Song I."/>
            <person name="Jeong J.-H."/>
            <person name="Kim D."/>
            <person name="Kim S."/>
            <person name="Ryu S."/>
            <person name="Song J.Y."/>
            <person name="Lee S.K."/>
        </authorList>
    </citation>
    <scope>NUCLEOTIDE SEQUENCE [LARGE SCALE GENOMIC DNA]</scope>
    <source>
        <tissue evidence="9">Muscle</tissue>
    </source>
</reference>
<comment type="caution">
    <text evidence="9">The sequence shown here is derived from an EMBL/GenBank/DDBJ whole genome shotgun (WGS) entry which is preliminary data.</text>
</comment>
<dbReference type="GO" id="GO:0003676">
    <property type="term" value="F:nucleic acid binding"/>
    <property type="evidence" value="ECO:0007669"/>
    <property type="project" value="InterPro"/>
</dbReference>